<dbReference type="Pfam" id="PF12389">
    <property type="entry name" value="Peptidase_M73"/>
    <property type="match status" value="1"/>
</dbReference>
<evidence type="ECO:0000313" key="3">
    <source>
        <dbReference type="EMBL" id="QIS44644.1"/>
    </source>
</evidence>
<keyword evidence="2" id="KW-0472">Membrane</keyword>
<feature type="transmembrane region" description="Helical" evidence="2">
    <location>
        <begin position="39"/>
        <end position="65"/>
    </location>
</feature>
<evidence type="ECO:0000256" key="1">
    <source>
        <dbReference type="SAM" id="MobiDB-lite"/>
    </source>
</evidence>
<accession>A0A0M5JPT8</accession>
<keyword evidence="4" id="KW-1185">Reference proteome</keyword>
<keyword evidence="2" id="KW-0812">Transmembrane</keyword>
<dbReference type="AlphaFoldDB" id="A0A0M5JPT8"/>
<reference evidence="3 4" key="1">
    <citation type="journal article" date="2020" name="Mol. Plant Pathol.">
        <title>Plasmid composition and the chpG gene determine the virulence level of Clavibacter capsici natural isolates in pepper.</title>
        <authorList>
            <person name="Hwang I.S."/>
            <person name="Lee H.M."/>
            <person name="Oh E.J."/>
            <person name="Lee S."/>
            <person name="Heu S."/>
            <person name="Oh C.S."/>
        </authorList>
    </citation>
    <scope>NUCLEOTIDE SEQUENCE [LARGE SCALE GENOMIC DNA]</scope>
    <source>
        <strain evidence="3 4">1101</strain>
    </source>
</reference>
<keyword evidence="2" id="KW-1133">Transmembrane helix</keyword>
<dbReference type="KEGG" id="ccap:AES38_05855"/>
<sequence>MSTRQAPAPRPARGRRSAAARPVHGRRSTQPARRSPLRAAWLTIGLLTAVLVASLAATGGSYALWNGSASAQPAGVTSGTSGLVVTQQSALDSSRLLPGQGAIGTFTAKNTGTVPLDVAVSTRGTSSNSAFLGELSVRIGPVASTSACVSGATTWSGRPGQLTTSSDFVRIQPGASAVVCSEVVLDRDAPQSVQGSTGQLTFALTGTQVKP</sequence>
<feature type="region of interest" description="Disordered" evidence="1">
    <location>
        <begin position="1"/>
        <end position="34"/>
    </location>
</feature>
<evidence type="ECO:0000256" key="2">
    <source>
        <dbReference type="SAM" id="Phobius"/>
    </source>
</evidence>
<protein>
    <submittedName>
        <fullName evidence="3">Uncharacterized protein</fullName>
    </submittedName>
</protein>
<dbReference type="EMBL" id="CP048049">
    <property type="protein sequence ID" value="QIS44644.1"/>
    <property type="molecule type" value="Genomic_DNA"/>
</dbReference>
<evidence type="ECO:0000313" key="4">
    <source>
        <dbReference type="Proteomes" id="UP000503164"/>
    </source>
</evidence>
<feature type="compositionally biased region" description="Basic residues" evidence="1">
    <location>
        <begin position="12"/>
        <end position="27"/>
    </location>
</feature>
<organism evidence="3 4">
    <name type="scientific">Clavibacter capsici</name>
    <dbReference type="NCBI Taxonomy" id="1874630"/>
    <lineage>
        <taxon>Bacteria</taxon>
        <taxon>Bacillati</taxon>
        <taxon>Actinomycetota</taxon>
        <taxon>Actinomycetes</taxon>
        <taxon>Micrococcales</taxon>
        <taxon>Microbacteriaceae</taxon>
        <taxon>Clavibacter</taxon>
    </lineage>
</organism>
<dbReference type="InterPro" id="IPR022121">
    <property type="entry name" value="Peptidase_M73_camelysin"/>
</dbReference>
<gene>
    <name evidence="3" type="ORF">GW570_05870</name>
</gene>
<proteinExistence type="predicted"/>
<dbReference type="RefSeq" id="WP_053774177.1">
    <property type="nucleotide sequence ID" value="NZ_CP012573.1"/>
</dbReference>
<name>A0A0M5JPT8_9MICO</name>
<dbReference type="Proteomes" id="UP000503164">
    <property type="component" value="Chromosome"/>
</dbReference>